<feature type="region of interest" description="Disordered" evidence="1">
    <location>
        <begin position="1"/>
        <end position="44"/>
    </location>
</feature>
<dbReference type="AlphaFoldDB" id="A0A7W7GEJ9"/>
<accession>A0A7W7GEJ9</accession>
<evidence type="ECO:0000313" key="2">
    <source>
        <dbReference type="EMBL" id="MBB4710119.1"/>
    </source>
</evidence>
<dbReference type="Proteomes" id="UP000565089">
    <property type="component" value="Unassembled WGS sequence"/>
</dbReference>
<gene>
    <name evidence="2" type="ORF">BJ965_000001</name>
</gene>
<proteinExistence type="predicted"/>
<sequence length="71" mass="7363">MIRAEKLSVSEHGIASKGTESCPAHADGGQLFDPVRRQRRGSGSLIPDPCAESELALLLVLVVAVVPVAVG</sequence>
<evidence type="ECO:0000256" key="1">
    <source>
        <dbReference type="SAM" id="MobiDB-lite"/>
    </source>
</evidence>
<reference evidence="2 3" key="1">
    <citation type="submission" date="2020-08" db="EMBL/GenBank/DDBJ databases">
        <title>Sequencing the genomes of 1000 actinobacteria strains.</title>
        <authorList>
            <person name="Klenk H.-P."/>
        </authorList>
    </citation>
    <scope>NUCLEOTIDE SEQUENCE [LARGE SCALE GENOMIC DNA]</scope>
    <source>
        <strain evidence="2 3">DSM 40483</strain>
    </source>
</reference>
<organism evidence="2 3">
    <name type="scientific">Streptomyces luteogriseus</name>
    <dbReference type="NCBI Taxonomy" id="68233"/>
    <lineage>
        <taxon>Bacteria</taxon>
        <taxon>Bacillati</taxon>
        <taxon>Actinomycetota</taxon>
        <taxon>Actinomycetes</taxon>
        <taxon>Kitasatosporales</taxon>
        <taxon>Streptomycetaceae</taxon>
        <taxon>Streptomyces</taxon>
    </lineage>
</organism>
<evidence type="ECO:0000313" key="3">
    <source>
        <dbReference type="Proteomes" id="UP000565089"/>
    </source>
</evidence>
<name>A0A7W7GEJ9_9ACTN</name>
<keyword evidence="3" id="KW-1185">Reference proteome</keyword>
<dbReference type="EMBL" id="JACHMS010000001">
    <property type="protein sequence ID" value="MBB4710119.1"/>
    <property type="molecule type" value="Genomic_DNA"/>
</dbReference>
<protein>
    <submittedName>
        <fullName evidence="2">Uncharacterized protein</fullName>
    </submittedName>
</protein>
<comment type="caution">
    <text evidence="2">The sequence shown here is derived from an EMBL/GenBank/DDBJ whole genome shotgun (WGS) entry which is preliminary data.</text>
</comment>